<keyword evidence="2" id="KW-0732">Signal</keyword>
<accession>A0A8H4VJE5</accession>
<feature type="signal peptide" evidence="2">
    <location>
        <begin position="1"/>
        <end position="18"/>
    </location>
</feature>
<dbReference type="EMBL" id="JAACJL010000057">
    <property type="protein sequence ID" value="KAF4612013.1"/>
    <property type="molecule type" value="Genomic_DNA"/>
</dbReference>
<organism evidence="3 4">
    <name type="scientific">Agrocybe pediades</name>
    <dbReference type="NCBI Taxonomy" id="84607"/>
    <lineage>
        <taxon>Eukaryota</taxon>
        <taxon>Fungi</taxon>
        <taxon>Dikarya</taxon>
        <taxon>Basidiomycota</taxon>
        <taxon>Agaricomycotina</taxon>
        <taxon>Agaricomycetes</taxon>
        <taxon>Agaricomycetidae</taxon>
        <taxon>Agaricales</taxon>
        <taxon>Agaricineae</taxon>
        <taxon>Strophariaceae</taxon>
        <taxon>Agrocybe</taxon>
    </lineage>
</organism>
<comment type="caution">
    <text evidence="3">The sequence shown here is derived from an EMBL/GenBank/DDBJ whole genome shotgun (WGS) entry which is preliminary data.</text>
</comment>
<evidence type="ECO:0000256" key="1">
    <source>
        <dbReference type="SAM" id="Phobius"/>
    </source>
</evidence>
<reference evidence="3 4" key="1">
    <citation type="submission" date="2019-12" db="EMBL/GenBank/DDBJ databases">
        <authorList>
            <person name="Floudas D."/>
            <person name="Bentzer J."/>
            <person name="Ahren D."/>
            <person name="Johansson T."/>
            <person name="Persson P."/>
            <person name="Tunlid A."/>
        </authorList>
    </citation>
    <scope>NUCLEOTIDE SEQUENCE [LARGE SCALE GENOMIC DNA]</scope>
    <source>
        <strain evidence="3 4">CBS 102.39</strain>
    </source>
</reference>
<feature type="chain" id="PRO_5034585841" evidence="2">
    <location>
        <begin position="19"/>
        <end position="234"/>
    </location>
</feature>
<protein>
    <submittedName>
        <fullName evidence="3">Uncharacterized protein</fullName>
    </submittedName>
</protein>
<keyword evidence="1" id="KW-0812">Transmembrane</keyword>
<evidence type="ECO:0000313" key="3">
    <source>
        <dbReference type="EMBL" id="KAF4612013.1"/>
    </source>
</evidence>
<sequence length="234" mass="26547">MFLWFLLFVSSLVNVCLGDTEIVNFAAHGSQHLSLPFTHKWPILRPGASELRFNITSARSQSDITQEPCRNLENWSLDRPEACPHEIWAVLDLDQDQWKKFDKLTLRISWPAYHPTRFTMAIYDPPSLSKFSSEGSSTEHPTTRTKYARTQLVHTGVLTPWKGSSENTSRYDVSFILVLEPLHFGVLPESVIPTVLAILAAIAIALPVALRINKQLQKLAQEIRNESKIQAKKN</sequence>
<proteinExistence type="predicted"/>
<keyword evidence="1" id="KW-0472">Membrane</keyword>
<evidence type="ECO:0000313" key="4">
    <source>
        <dbReference type="Proteomes" id="UP000521872"/>
    </source>
</evidence>
<keyword evidence="1" id="KW-1133">Transmembrane helix</keyword>
<dbReference type="AlphaFoldDB" id="A0A8H4VJE5"/>
<evidence type="ECO:0000256" key="2">
    <source>
        <dbReference type="SAM" id="SignalP"/>
    </source>
</evidence>
<dbReference type="Proteomes" id="UP000521872">
    <property type="component" value="Unassembled WGS sequence"/>
</dbReference>
<keyword evidence="4" id="KW-1185">Reference proteome</keyword>
<name>A0A8H4VJE5_9AGAR</name>
<feature type="transmembrane region" description="Helical" evidence="1">
    <location>
        <begin position="191"/>
        <end position="210"/>
    </location>
</feature>
<gene>
    <name evidence="3" type="ORF">D9613_004323</name>
</gene>